<dbReference type="PANTHER" id="PTHR35286:SF1">
    <property type="entry name" value="EXPRESSED PROTEIN"/>
    <property type="match status" value="1"/>
</dbReference>
<name>A0A9D4V0X6_ADICA</name>
<dbReference type="PANTHER" id="PTHR35286">
    <property type="entry name" value="EXPRESSED PROTEIN"/>
    <property type="match status" value="1"/>
</dbReference>
<organism evidence="1 2">
    <name type="scientific">Adiantum capillus-veneris</name>
    <name type="common">Maidenhair fern</name>
    <dbReference type="NCBI Taxonomy" id="13818"/>
    <lineage>
        <taxon>Eukaryota</taxon>
        <taxon>Viridiplantae</taxon>
        <taxon>Streptophyta</taxon>
        <taxon>Embryophyta</taxon>
        <taxon>Tracheophyta</taxon>
        <taxon>Polypodiopsida</taxon>
        <taxon>Polypodiidae</taxon>
        <taxon>Polypodiales</taxon>
        <taxon>Pteridineae</taxon>
        <taxon>Pteridaceae</taxon>
        <taxon>Vittarioideae</taxon>
        <taxon>Adiantum</taxon>
    </lineage>
</organism>
<reference evidence="1" key="1">
    <citation type="submission" date="2021-01" db="EMBL/GenBank/DDBJ databases">
        <title>Adiantum capillus-veneris genome.</title>
        <authorList>
            <person name="Fang Y."/>
            <person name="Liao Q."/>
        </authorList>
    </citation>
    <scope>NUCLEOTIDE SEQUENCE</scope>
    <source>
        <strain evidence="1">H3</strain>
        <tissue evidence="1">Leaf</tissue>
    </source>
</reference>
<dbReference type="OrthoDB" id="1904011at2759"/>
<proteinExistence type="predicted"/>
<sequence length="104" mass="11984">MLGCGRLAHEEILLEERVVQIITAGDLQTLKPTSSRSVAVGDHHICVTFLNDLTFGYRVSEWHGLILLYDDENGYVPEHVYGNFFYFWPLPKNSNGLCEWRWAL</sequence>
<gene>
    <name evidence="1" type="ORF">GOP47_0007121</name>
</gene>
<dbReference type="EMBL" id="JABFUD020000007">
    <property type="protein sequence ID" value="KAI5077297.1"/>
    <property type="molecule type" value="Genomic_DNA"/>
</dbReference>
<dbReference type="Proteomes" id="UP000886520">
    <property type="component" value="Chromosome 7"/>
</dbReference>
<protein>
    <submittedName>
        <fullName evidence="1">Uncharacterized protein</fullName>
    </submittedName>
</protein>
<comment type="caution">
    <text evidence="1">The sequence shown here is derived from an EMBL/GenBank/DDBJ whole genome shotgun (WGS) entry which is preliminary data.</text>
</comment>
<evidence type="ECO:0000313" key="2">
    <source>
        <dbReference type="Proteomes" id="UP000886520"/>
    </source>
</evidence>
<dbReference type="AlphaFoldDB" id="A0A9D4V0X6"/>
<evidence type="ECO:0000313" key="1">
    <source>
        <dbReference type="EMBL" id="KAI5077297.1"/>
    </source>
</evidence>
<accession>A0A9D4V0X6</accession>
<keyword evidence="2" id="KW-1185">Reference proteome</keyword>